<evidence type="ECO:0000259" key="2">
    <source>
        <dbReference type="Pfam" id="PF20152"/>
    </source>
</evidence>
<dbReference type="EMBL" id="GL945476">
    <property type="protein sequence ID" value="EGO02874.1"/>
    <property type="molecule type" value="Genomic_DNA"/>
</dbReference>
<dbReference type="PANTHER" id="PTHR40465:SF1">
    <property type="entry name" value="DUF6534 DOMAIN-CONTAINING PROTEIN"/>
    <property type="match status" value="1"/>
</dbReference>
<feature type="transmembrane region" description="Helical" evidence="1">
    <location>
        <begin position="23"/>
        <end position="44"/>
    </location>
</feature>
<gene>
    <name evidence="3" type="ORF">SERLA73DRAFT_48048</name>
</gene>
<keyword evidence="1" id="KW-0812">Transmembrane</keyword>
<sequence>GLVALAVQTFFAWRIKVLTGNQILSYLVSILSVIQFLASIGTMIGGIHVKYFVDLDKVKSMSLIWLFGSVVTDAIITVTLVCHLASIIVFYHIQFNNDTQRQSRTGFPSTDHVIACVIRLTVQTGLLTTTCALGVVMSYLIAVSQLHLSFGLPLSKLYTTTLVSSLNARNVWNPEGYTVEKSVSQTGVRPQV</sequence>
<dbReference type="PANTHER" id="PTHR40465">
    <property type="entry name" value="CHROMOSOME 1, WHOLE GENOME SHOTGUN SEQUENCE"/>
    <property type="match status" value="1"/>
</dbReference>
<dbReference type="Proteomes" id="UP000008063">
    <property type="component" value="Unassembled WGS sequence"/>
</dbReference>
<dbReference type="OrthoDB" id="3265526at2759"/>
<keyword evidence="1" id="KW-0472">Membrane</keyword>
<dbReference type="AlphaFoldDB" id="F8PMP2"/>
<evidence type="ECO:0000313" key="4">
    <source>
        <dbReference type="Proteomes" id="UP000008063"/>
    </source>
</evidence>
<dbReference type="InParanoid" id="F8PMP2"/>
<accession>F8PMP2</accession>
<protein>
    <recommendedName>
        <fullName evidence="2">DUF6534 domain-containing protein</fullName>
    </recommendedName>
</protein>
<reference evidence="4" key="1">
    <citation type="journal article" date="2011" name="Science">
        <title>The plant cell wall-decomposing machinery underlies the functional diversity of forest fungi.</title>
        <authorList>
            <person name="Eastwood D.C."/>
            <person name="Floudas D."/>
            <person name="Binder M."/>
            <person name="Majcherczyk A."/>
            <person name="Schneider P."/>
            <person name="Aerts A."/>
            <person name="Asiegbu F.O."/>
            <person name="Baker S.E."/>
            <person name="Barry K."/>
            <person name="Bendiksby M."/>
            <person name="Blumentritt M."/>
            <person name="Coutinho P.M."/>
            <person name="Cullen D."/>
            <person name="de Vries R.P."/>
            <person name="Gathman A."/>
            <person name="Goodell B."/>
            <person name="Henrissat B."/>
            <person name="Ihrmark K."/>
            <person name="Kauserud H."/>
            <person name="Kohler A."/>
            <person name="LaButti K."/>
            <person name="Lapidus A."/>
            <person name="Lavin J.L."/>
            <person name="Lee Y.-H."/>
            <person name="Lindquist E."/>
            <person name="Lilly W."/>
            <person name="Lucas S."/>
            <person name="Morin E."/>
            <person name="Murat C."/>
            <person name="Oguiza J.A."/>
            <person name="Park J."/>
            <person name="Pisabarro A.G."/>
            <person name="Riley R."/>
            <person name="Rosling A."/>
            <person name="Salamov A."/>
            <person name="Schmidt O."/>
            <person name="Schmutz J."/>
            <person name="Skrede I."/>
            <person name="Stenlid J."/>
            <person name="Wiebenga A."/>
            <person name="Xie X."/>
            <person name="Kuees U."/>
            <person name="Hibbett D.S."/>
            <person name="Hoffmeister D."/>
            <person name="Hoegberg N."/>
            <person name="Martin F."/>
            <person name="Grigoriev I.V."/>
            <person name="Watkinson S.C."/>
        </authorList>
    </citation>
    <scope>NUCLEOTIDE SEQUENCE [LARGE SCALE GENOMIC DNA]</scope>
    <source>
        <strain evidence="4">strain S7.3</strain>
    </source>
</reference>
<dbReference type="HOGENOM" id="CLU_046025_14_0_1"/>
<dbReference type="STRING" id="936435.F8PMP2"/>
<name>F8PMP2_SERL3</name>
<feature type="domain" description="DUF6534" evidence="2">
    <location>
        <begin position="69"/>
        <end position="170"/>
    </location>
</feature>
<evidence type="ECO:0000313" key="3">
    <source>
        <dbReference type="EMBL" id="EGO02874.1"/>
    </source>
</evidence>
<dbReference type="Pfam" id="PF20152">
    <property type="entry name" value="DUF6534"/>
    <property type="match status" value="1"/>
</dbReference>
<proteinExistence type="predicted"/>
<feature type="transmembrane region" description="Helical" evidence="1">
    <location>
        <begin position="64"/>
        <end position="91"/>
    </location>
</feature>
<dbReference type="OMA" id="HVIACVI"/>
<keyword evidence="1" id="KW-1133">Transmembrane helix</keyword>
<evidence type="ECO:0000256" key="1">
    <source>
        <dbReference type="SAM" id="Phobius"/>
    </source>
</evidence>
<keyword evidence="4" id="KW-1185">Reference proteome</keyword>
<dbReference type="InterPro" id="IPR045339">
    <property type="entry name" value="DUF6534"/>
</dbReference>
<feature type="non-terminal residue" evidence="3">
    <location>
        <position position="1"/>
    </location>
</feature>
<organism evidence="4">
    <name type="scientific">Serpula lacrymans var. lacrymans (strain S7.3)</name>
    <name type="common">Dry rot fungus</name>
    <dbReference type="NCBI Taxonomy" id="936435"/>
    <lineage>
        <taxon>Eukaryota</taxon>
        <taxon>Fungi</taxon>
        <taxon>Dikarya</taxon>
        <taxon>Basidiomycota</taxon>
        <taxon>Agaricomycotina</taxon>
        <taxon>Agaricomycetes</taxon>
        <taxon>Agaricomycetidae</taxon>
        <taxon>Boletales</taxon>
        <taxon>Coniophorineae</taxon>
        <taxon>Serpulaceae</taxon>
        <taxon>Serpula</taxon>
    </lineage>
</organism>